<gene>
    <name evidence="1" type="ORF">PHYBLDRAFT_146250</name>
</gene>
<sequence length="158" mass="18183">MSGNDFTLSPSEQRDGRRIDMLYIPANNATRTSLNVMDATELYPHVMVISSDGFSDKRFRDSTFTKEEPRTFYTHPCQALAKSIRICISRSLFPQLDQTPLDKMIALCHIFFRKQKSILILEKYDDLFVQAIYKVALQVCAIQKDNTSKLNETTLEGY</sequence>
<keyword evidence="2" id="KW-1185">Reference proteome</keyword>
<accession>A0A163AEI9</accession>
<evidence type="ECO:0000313" key="2">
    <source>
        <dbReference type="Proteomes" id="UP000077315"/>
    </source>
</evidence>
<name>A0A163AEI9_PHYB8</name>
<proteinExistence type="predicted"/>
<dbReference type="AlphaFoldDB" id="A0A163AEI9"/>
<evidence type="ECO:0000313" key="1">
    <source>
        <dbReference type="EMBL" id="OAD72931.1"/>
    </source>
</evidence>
<dbReference type="InParanoid" id="A0A163AEI9"/>
<dbReference type="EMBL" id="KV440982">
    <property type="protein sequence ID" value="OAD72931.1"/>
    <property type="molecule type" value="Genomic_DNA"/>
</dbReference>
<protein>
    <submittedName>
        <fullName evidence="1">Uncharacterized protein</fullName>
    </submittedName>
</protein>
<dbReference type="RefSeq" id="XP_018290971.1">
    <property type="nucleotide sequence ID" value="XM_018431610.1"/>
</dbReference>
<reference evidence="2" key="1">
    <citation type="submission" date="2015-06" db="EMBL/GenBank/DDBJ databases">
        <title>Expansion of signal transduction pathways in fungi by whole-genome duplication.</title>
        <authorList>
            <consortium name="DOE Joint Genome Institute"/>
            <person name="Corrochano L.M."/>
            <person name="Kuo A."/>
            <person name="Marcet-Houben M."/>
            <person name="Polaino S."/>
            <person name="Salamov A."/>
            <person name="Villalobos J.M."/>
            <person name="Alvarez M.I."/>
            <person name="Avalos J."/>
            <person name="Benito E.P."/>
            <person name="Benoit I."/>
            <person name="Burger G."/>
            <person name="Camino L.P."/>
            <person name="Canovas D."/>
            <person name="Cerda-Olmedo E."/>
            <person name="Cheng J.-F."/>
            <person name="Dominguez A."/>
            <person name="Elias M."/>
            <person name="Eslava A.P."/>
            <person name="Glaser F."/>
            <person name="Grimwood J."/>
            <person name="Gutierrez G."/>
            <person name="Heitman J."/>
            <person name="Henrissat B."/>
            <person name="Iturriaga E.A."/>
            <person name="Lang B.F."/>
            <person name="Lavin J.L."/>
            <person name="Lee S."/>
            <person name="Li W."/>
            <person name="Lindquist E."/>
            <person name="Lopez-Garcia S."/>
            <person name="Luque E.M."/>
            <person name="Marcos A.T."/>
            <person name="Martin J."/>
            <person name="McCluskey K."/>
            <person name="Medina H.R."/>
            <person name="Miralles-Duran A."/>
            <person name="Miyazaki A."/>
            <person name="Munoz-Torres E."/>
            <person name="Oguiza J.A."/>
            <person name="Ohm R."/>
            <person name="Olmedo M."/>
            <person name="Orejas M."/>
            <person name="Ortiz-Castellanos L."/>
            <person name="Pisabarro A.G."/>
            <person name="Rodriguez-Romero J."/>
            <person name="Ruiz-Herrera J."/>
            <person name="Ruiz-Vazquez R."/>
            <person name="Sanz C."/>
            <person name="Schackwitz W."/>
            <person name="Schmutz J."/>
            <person name="Shahriari M."/>
            <person name="Shelest E."/>
            <person name="Silva-Franco F."/>
            <person name="Soanes D."/>
            <person name="Syed K."/>
            <person name="Tagua V.G."/>
            <person name="Talbot N.J."/>
            <person name="Thon M."/>
            <person name="De vries R.P."/>
            <person name="Wiebenga A."/>
            <person name="Yadav J.S."/>
            <person name="Braun E.L."/>
            <person name="Baker S."/>
            <person name="Garre V."/>
            <person name="Horwitz B."/>
            <person name="Torres-Martinez S."/>
            <person name="Idnurm A."/>
            <person name="Herrera-Estrella A."/>
            <person name="Gabaldon T."/>
            <person name="Grigoriev I.V."/>
        </authorList>
    </citation>
    <scope>NUCLEOTIDE SEQUENCE [LARGE SCALE GENOMIC DNA]</scope>
    <source>
        <strain evidence="2">NRRL 1555(-)</strain>
    </source>
</reference>
<organism evidence="1 2">
    <name type="scientific">Phycomyces blakesleeanus (strain ATCC 8743b / DSM 1359 / FGSC 10004 / NBRC 33097 / NRRL 1555)</name>
    <dbReference type="NCBI Taxonomy" id="763407"/>
    <lineage>
        <taxon>Eukaryota</taxon>
        <taxon>Fungi</taxon>
        <taxon>Fungi incertae sedis</taxon>
        <taxon>Mucoromycota</taxon>
        <taxon>Mucoromycotina</taxon>
        <taxon>Mucoromycetes</taxon>
        <taxon>Mucorales</taxon>
        <taxon>Phycomycetaceae</taxon>
        <taxon>Phycomyces</taxon>
    </lineage>
</organism>
<dbReference type="GeneID" id="28992516"/>
<dbReference type="VEuPathDB" id="FungiDB:PHYBLDRAFT_146250"/>
<dbReference type="OrthoDB" id="2236902at2759"/>
<dbReference type="Proteomes" id="UP000077315">
    <property type="component" value="Unassembled WGS sequence"/>
</dbReference>